<dbReference type="Proteomes" id="UP000319478">
    <property type="component" value="Unassembled WGS sequence"/>
</dbReference>
<feature type="chain" id="PRO_5046065088" evidence="2">
    <location>
        <begin position="27"/>
        <end position="168"/>
    </location>
</feature>
<name>A0ABQ0SI63_NOVHA</name>
<comment type="caution">
    <text evidence="3">The sequence shown here is derived from an EMBL/GenBank/DDBJ whole genome shotgun (WGS) entry which is preliminary data.</text>
</comment>
<sequence length="168" mass="16847">MGGNIQESRKKSRILMSCLRPRVVTACLLLPFALGACQGTDAACRRGPPSATRPHMETGVHGAVTEGFGGGAFGGSSAPGGGMTDMMSAGGPSAGMMGGGMTGGGMGDGGPPDGGFGNHGRPPPDMETSPVRCGPPPNRHHGAKSPEVSSARTYDDVDVEKIRIGGKD</sequence>
<protein>
    <submittedName>
        <fullName evidence="3">Uncharacterized protein</fullName>
    </submittedName>
</protein>
<feature type="signal peptide" evidence="2">
    <location>
        <begin position="1"/>
        <end position="26"/>
    </location>
</feature>
<evidence type="ECO:0000256" key="2">
    <source>
        <dbReference type="SAM" id="SignalP"/>
    </source>
</evidence>
<feature type="compositionally biased region" description="Gly residues" evidence="1">
    <location>
        <begin position="72"/>
        <end position="83"/>
    </location>
</feature>
<feature type="region of interest" description="Disordered" evidence="1">
    <location>
        <begin position="72"/>
        <end position="168"/>
    </location>
</feature>
<organism evidence="3 4">
    <name type="scientific">Novacetimonas hansenii</name>
    <name type="common">Komagataeibacter hansenii</name>
    <dbReference type="NCBI Taxonomy" id="436"/>
    <lineage>
        <taxon>Bacteria</taxon>
        <taxon>Pseudomonadati</taxon>
        <taxon>Pseudomonadota</taxon>
        <taxon>Alphaproteobacteria</taxon>
        <taxon>Acetobacterales</taxon>
        <taxon>Acetobacteraceae</taxon>
        <taxon>Novacetimonas</taxon>
    </lineage>
</organism>
<keyword evidence="2" id="KW-0732">Signal</keyword>
<evidence type="ECO:0000256" key="1">
    <source>
        <dbReference type="SAM" id="MobiDB-lite"/>
    </source>
</evidence>
<evidence type="ECO:0000313" key="3">
    <source>
        <dbReference type="EMBL" id="GEC65099.1"/>
    </source>
</evidence>
<feature type="compositionally biased region" description="Basic and acidic residues" evidence="1">
    <location>
        <begin position="153"/>
        <end position="168"/>
    </location>
</feature>
<dbReference type="EMBL" id="BJNN01000168">
    <property type="protein sequence ID" value="GEC65099.1"/>
    <property type="molecule type" value="Genomic_DNA"/>
</dbReference>
<evidence type="ECO:0000313" key="4">
    <source>
        <dbReference type="Proteomes" id="UP000319478"/>
    </source>
</evidence>
<reference evidence="3 4" key="1">
    <citation type="submission" date="2019-06" db="EMBL/GenBank/DDBJ databases">
        <title>Whole genome shotgun sequence of Komagataeibacter hansenii NBRC 14820.</title>
        <authorList>
            <person name="Hosoyama A."/>
            <person name="Uohara A."/>
            <person name="Ohji S."/>
            <person name="Ichikawa N."/>
        </authorList>
    </citation>
    <scope>NUCLEOTIDE SEQUENCE [LARGE SCALE GENOMIC DNA]</scope>
    <source>
        <strain evidence="3 4">NBRC 14820</strain>
    </source>
</reference>
<proteinExistence type="predicted"/>
<gene>
    <name evidence="3" type="ORF">GHA01_29480</name>
</gene>
<feature type="compositionally biased region" description="Gly residues" evidence="1">
    <location>
        <begin position="92"/>
        <end position="118"/>
    </location>
</feature>
<keyword evidence="4" id="KW-1185">Reference proteome</keyword>
<accession>A0ABQ0SI63</accession>